<keyword evidence="4" id="KW-0479">Metal-binding</keyword>
<dbReference type="PANTHER" id="PTHR30521:SF4">
    <property type="entry name" value="DEFERROCHELATASE"/>
    <property type="match status" value="1"/>
</dbReference>
<feature type="signal peptide" evidence="10">
    <location>
        <begin position="1"/>
        <end position="25"/>
    </location>
</feature>
<evidence type="ECO:0000313" key="14">
    <source>
        <dbReference type="Proteomes" id="UP000658613"/>
    </source>
</evidence>
<evidence type="ECO:0000256" key="10">
    <source>
        <dbReference type="SAM" id="SignalP"/>
    </source>
</evidence>
<evidence type="ECO:0000256" key="4">
    <source>
        <dbReference type="ARBA" id="ARBA00022723"/>
    </source>
</evidence>
<feature type="domain" description="Dyp-type peroxidase N-terminal" evidence="11">
    <location>
        <begin position="58"/>
        <end position="214"/>
    </location>
</feature>
<comment type="similarity">
    <text evidence="8">Belongs to the DyP-type peroxidase family.</text>
</comment>
<feature type="chain" id="PRO_5037956477" evidence="10">
    <location>
        <begin position="26"/>
        <end position="422"/>
    </location>
</feature>
<keyword evidence="6 13" id="KW-0560">Oxidoreductase</keyword>
<feature type="region of interest" description="Disordered" evidence="9">
    <location>
        <begin position="291"/>
        <end position="313"/>
    </location>
</feature>
<evidence type="ECO:0000256" key="1">
    <source>
        <dbReference type="ARBA" id="ARBA00001970"/>
    </source>
</evidence>
<evidence type="ECO:0000256" key="5">
    <source>
        <dbReference type="ARBA" id="ARBA00022729"/>
    </source>
</evidence>
<evidence type="ECO:0000259" key="12">
    <source>
        <dbReference type="Pfam" id="PF20628"/>
    </source>
</evidence>
<evidence type="ECO:0000256" key="2">
    <source>
        <dbReference type="ARBA" id="ARBA00022559"/>
    </source>
</evidence>
<keyword evidence="3" id="KW-0349">Heme</keyword>
<dbReference type="PROSITE" id="PS51318">
    <property type="entry name" value="TAT"/>
    <property type="match status" value="1"/>
</dbReference>
<dbReference type="EC" id="1.11.1.-" evidence="13"/>
<dbReference type="GO" id="GO:0005829">
    <property type="term" value="C:cytosol"/>
    <property type="evidence" value="ECO:0007669"/>
    <property type="project" value="TreeGrafter"/>
</dbReference>
<evidence type="ECO:0000256" key="6">
    <source>
        <dbReference type="ARBA" id="ARBA00023002"/>
    </source>
</evidence>
<comment type="cofactor">
    <cofactor evidence="1">
        <name>heme b</name>
        <dbReference type="ChEBI" id="CHEBI:60344"/>
    </cofactor>
</comment>
<gene>
    <name evidence="13" type="ORF">IW254_001160</name>
</gene>
<evidence type="ECO:0000256" key="8">
    <source>
        <dbReference type="ARBA" id="ARBA00025737"/>
    </source>
</evidence>
<dbReference type="EMBL" id="JADOUE010000001">
    <property type="protein sequence ID" value="MBG6122191.1"/>
    <property type="molecule type" value="Genomic_DNA"/>
</dbReference>
<dbReference type="GO" id="GO:0046872">
    <property type="term" value="F:metal ion binding"/>
    <property type="evidence" value="ECO:0007669"/>
    <property type="project" value="UniProtKB-KW"/>
</dbReference>
<accession>A0A931GW70</accession>
<dbReference type="InterPro" id="IPR048328">
    <property type="entry name" value="Dyp_perox_C"/>
</dbReference>
<dbReference type="PROSITE" id="PS51404">
    <property type="entry name" value="DYP_PEROXIDASE"/>
    <property type="match status" value="1"/>
</dbReference>
<dbReference type="InterPro" id="IPR006314">
    <property type="entry name" value="Dyp_peroxidase"/>
</dbReference>
<feature type="compositionally biased region" description="Basic and acidic residues" evidence="9">
    <location>
        <begin position="291"/>
        <end position="300"/>
    </location>
</feature>
<feature type="domain" description="Dyp-type peroxidase C-terminal" evidence="12">
    <location>
        <begin position="226"/>
        <end position="407"/>
    </location>
</feature>
<dbReference type="SUPFAM" id="SSF54909">
    <property type="entry name" value="Dimeric alpha+beta barrel"/>
    <property type="match status" value="1"/>
</dbReference>
<evidence type="ECO:0000256" key="3">
    <source>
        <dbReference type="ARBA" id="ARBA00022617"/>
    </source>
</evidence>
<dbReference type="RefSeq" id="WP_196824627.1">
    <property type="nucleotide sequence ID" value="NZ_CP046980.1"/>
</dbReference>
<organism evidence="13 14">
    <name type="scientific">Corynebacterium aquatimens</name>
    <dbReference type="NCBI Taxonomy" id="1190508"/>
    <lineage>
        <taxon>Bacteria</taxon>
        <taxon>Bacillati</taxon>
        <taxon>Actinomycetota</taxon>
        <taxon>Actinomycetes</taxon>
        <taxon>Mycobacteriales</taxon>
        <taxon>Corynebacteriaceae</taxon>
        <taxon>Corynebacterium</taxon>
    </lineage>
</organism>
<evidence type="ECO:0000256" key="7">
    <source>
        <dbReference type="ARBA" id="ARBA00023004"/>
    </source>
</evidence>
<dbReference type="AlphaFoldDB" id="A0A931GW70"/>
<dbReference type="NCBIfam" id="TIGR01413">
    <property type="entry name" value="Dyp_perox_fam"/>
    <property type="match status" value="1"/>
</dbReference>
<keyword evidence="7" id="KW-0408">Iron</keyword>
<evidence type="ECO:0000259" key="11">
    <source>
        <dbReference type="Pfam" id="PF04261"/>
    </source>
</evidence>
<name>A0A931GW70_9CORY</name>
<dbReference type="Pfam" id="PF20628">
    <property type="entry name" value="Dyp_perox_C"/>
    <property type="match status" value="1"/>
</dbReference>
<evidence type="ECO:0000256" key="9">
    <source>
        <dbReference type="SAM" id="MobiDB-lite"/>
    </source>
</evidence>
<dbReference type="Proteomes" id="UP000658613">
    <property type="component" value="Unassembled WGS sequence"/>
</dbReference>
<comment type="caution">
    <text evidence="13">The sequence shown here is derived from an EMBL/GenBank/DDBJ whole genome shotgun (WGS) entry which is preliminary data.</text>
</comment>
<dbReference type="InterPro" id="IPR048327">
    <property type="entry name" value="Dyp_perox_N"/>
</dbReference>
<dbReference type="InterPro" id="IPR011008">
    <property type="entry name" value="Dimeric_a/b-barrel"/>
</dbReference>
<dbReference type="GO" id="GO:0004601">
    <property type="term" value="F:peroxidase activity"/>
    <property type="evidence" value="ECO:0007669"/>
    <property type="project" value="UniProtKB-KW"/>
</dbReference>
<keyword evidence="14" id="KW-1185">Reference proteome</keyword>
<dbReference type="GO" id="GO:0020037">
    <property type="term" value="F:heme binding"/>
    <property type="evidence" value="ECO:0007669"/>
    <property type="project" value="InterPro"/>
</dbReference>
<keyword evidence="5 10" id="KW-0732">Signal</keyword>
<dbReference type="PANTHER" id="PTHR30521">
    <property type="entry name" value="DEFERROCHELATASE/PEROXIDASE"/>
    <property type="match status" value="1"/>
</dbReference>
<sequence>MTSSKFTRRTFFALGGASTAGLAAAACSPNDEASSADGTASSVSDFEELVIPFSGEHQAGIITPMQNNMHFAAFDVDEEIDRDDLIDLLTRWTKASRRLTMGGDVTAKGAFGGGENFPPDDSGEAVDLGPSGLTITFGFGKNLFRKQFGLEGKLPKEFTDMPKMTNDFTDQDHSHGDICIMACANDPQVAGHAIRNLTRLGVPDAVLRWTQIGFGRASVTSREEKTPRNLFGQKDGTANIRSDETDTLNEHVWIPENSSQSWAAGGSYMTVRRIRMLTEIWDTLQLQEQERVTGRDKHEGAPLSGGDEFTEPDFDAKDERGLPKIDHESHLFNVHPNQNGGIKMLRRAFNFIDGSDEQGRLLAGLFFIGFTKTVDRFATVHQSMSRDMMFVEYCKTTNTGTYLVPPGIGDGDDDFIGQQMFA</sequence>
<proteinExistence type="inferred from homology"/>
<dbReference type="InterPro" id="IPR006311">
    <property type="entry name" value="TAT_signal"/>
</dbReference>
<keyword evidence="2 13" id="KW-0575">Peroxidase</keyword>
<protein>
    <submittedName>
        <fullName evidence="13">Deferrochelatase/peroxidase EfeB</fullName>
        <ecNumber evidence="13">1.11.1.-</ecNumber>
    </submittedName>
</protein>
<dbReference type="PROSITE" id="PS51257">
    <property type="entry name" value="PROKAR_LIPOPROTEIN"/>
    <property type="match status" value="1"/>
</dbReference>
<dbReference type="Pfam" id="PF04261">
    <property type="entry name" value="Dyp_perox_N"/>
    <property type="match status" value="1"/>
</dbReference>
<reference evidence="13" key="1">
    <citation type="submission" date="2020-11" db="EMBL/GenBank/DDBJ databases">
        <title>Sequencing the genomes of 1000 actinobacteria strains.</title>
        <authorList>
            <person name="Klenk H.-P."/>
        </authorList>
    </citation>
    <scope>NUCLEOTIDE SEQUENCE</scope>
    <source>
        <strain evidence="13">DSM 45632</strain>
    </source>
</reference>
<evidence type="ECO:0000313" key="13">
    <source>
        <dbReference type="EMBL" id="MBG6122191.1"/>
    </source>
</evidence>